<dbReference type="SMART" id="SM00382">
    <property type="entry name" value="AAA"/>
    <property type="match status" value="1"/>
</dbReference>
<evidence type="ECO:0000313" key="11">
    <source>
        <dbReference type="EMBL" id="CAE0458854.1"/>
    </source>
</evidence>
<feature type="transmembrane region" description="Helical" evidence="9">
    <location>
        <begin position="1133"/>
        <end position="1155"/>
    </location>
</feature>
<evidence type="ECO:0000256" key="2">
    <source>
        <dbReference type="ARBA" id="ARBA00022448"/>
    </source>
</evidence>
<feature type="transmembrane region" description="Helical" evidence="9">
    <location>
        <begin position="1196"/>
        <end position="1216"/>
    </location>
</feature>
<keyword evidence="6 9" id="KW-1133">Transmembrane helix</keyword>
<evidence type="ECO:0000256" key="1">
    <source>
        <dbReference type="ARBA" id="ARBA00004141"/>
    </source>
</evidence>
<reference evidence="11" key="1">
    <citation type="submission" date="2021-01" db="EMBL/GenBank/DDBJ databases">
        <authorList>
            <person name="Corre E."/>
            <person name="Pelletier E."/>
            <person name="Niang G."/>
            <person name="Scheremetjew M."/>
            <person name="Finn R."/>
            <person name="Kale V."/>
            <person name="Holt S."/>
            <person name="Cochrane G."/>
            <person name="Meng A."/>
            <person name="Brown T."/>
            <person name="Cohen L."/>
        </authorList>
    </citation>
    <scope>NUCLEOTIDE SEQUENCE</scope>
    <source>
        <strain evidence="11">MM31A-1</strain>
    </source>
</reference>
<dbReference type="InterPro" id="IPR003439">
    <property type="entry name" value="ABC_transporter-like_ATP-bd"/>
</dbReference>
<feature type="transmembrane region" description="Helical" evidence="9">
    <location>
        <begin position="1047"/>
        <end position="1066"/>
    </location>
</feature>
<feature type="transmembrane region" description="Helical" evidence="9">
    <location>
        <begin position="1269"/>
        <end position="1287"/>
    </location>
</feature>
<name>A0A7S3V5L8_9STRA</name>
<keyword evidence="7 9" id="KW-0472">Membrane</keyword>
<dbReference type="InterPro" id="IPR003593">
    <property type="entry name" value="AAA+_ATPase"/>
</dbReference>
<dbReference type="InterPro" id="IPR050352">
    <property type="entry name" value="ABCG_transporters"/>
</dbReference>
<evidence type="ECO:0000256" key="7">
    <source>
        <dbReference type="ARBA" id="ARBA00023136"/>
    </source>
</evidence>
<dbReference type="GO" id="GO:0050660">
    <property type="term" value="F:flavin adenine dinucleotide binding"/>
    <property type="evidence" value="ECO:0007669"/>
    <property type="project" value="InterPro"/>
</dbReference>
<dbReference type="Gene3D" id="3.40.50.300">
    <property type="entry name" value="P-loop containing nucleotide triphosphate hydrolases"/>
    <property type="match status" value="1"/>
</dbReference>
<dbReference type="Gene3D" id="3.50.50.60">
    <property type="entry name" value="FAD/NAD(P)-binding domain"/>
    <property type="match status" value="1"/>
</dbReference>
<dbReference type="SUPFAM" id="SSF54373">
    <property type="entry name" value="FAD-linked reductases, C-terminal domain"/>
    <property type="match status" value="1"/>
</dbReference>
<evidence type="ECO:0000256" key="6">
    <source>
        <dbReference type="ARBA" id="ARBA00022989"/>
    </source>
</evidence>
<dbReference type="Gene3D" id="3.30.410.40">
    <property type="match status" value="1"/>
</dbReference>
<protein>
    <recommendedName>
        <fullName evidence="10">ABC transporter domain-containing protein</fullName>
    </recommendedName>
</protein>
<organism evidence="11">
    <name type="scientific">Chaetoceros debilis</name>
    <dbReference type="NCBI Taxonomy" id="122233"/>
    <lineage>
        <taxon>Eukaryota</taxon>
        <taxon>Sar</taxon>
        <taxon>Stramenopiles</taxon>
        <taxon>Ochrophyta</taxon>
        <taxon>Bacillariophyta</taxon>
        <taxon>Coscinodiscophyceae</taxon>
        <taxon>Chaetocerotophycidae</taxon>
        <taxon>Chaetocerotales</taxon>
        <taxon>Chaetocerotaceae</taxon>
        <taxon>Chaetoceros</taxon>
    </lineage>
</organism>
<comment type="subcellular location">
    <subcellularLocation>
        <location evidence="1">Membrane</location>
        <topology evidence="1">Multi-pass membrane protein</topology>
    </subcellularLocation>
</comment>
<dbReference type="InterPro" id="IPR013525">
    <property type="entry name" value="ABC2_TM"/>
</dbReference>
<evidence type="ECO:0000256" key="9">
    <source>
        <dbReference type="SAM" id="Phobius"/>
    </source>
</evidence>
<dbReference type="InterPro" id="IPR036188">
    <property type="entry name" value="FAD/NAD-bd_sf"/>
</dbReference>
<dbReference type="Pfam" id="PF00005">
    <property type="entry name" value="ABC_tran"/>
    <property type="match status" value="1"/>
</dbReference>
<dbReference type="Pfam" id="PF00732">
    <property type="entry name" value="GMC_oxred_N"/>
    <property type="match status" value="1"/>
</dbReference>
<keyword evidence="2" id="KW-0813">Transport</keyword>
<evidence type="ECO:0000256" key="3">
    <source>
        <dbReference type="ARBA" id="ARBA00022692"/>
    </source>
</evidence>
<dbReference type="EMBL" id="HBIO01005259">
    <property type="protein sequence ID" value="CAE0458854.1"/>
    <property type="molecule type" value="Transcribed_RNA"/>
</dbReference>
<dbReference type="Pfam" id="PF05199">
    <property type="entry name" value="GMC_oxred_C"/>
    <property type="match status" value="1"/>
</dbReference>
<dbReference type="GO" id="GO:0005524">
    <property type="term" value="F:ATP binding"/>
    <property type="evidence" value="ECO:0007669"/>
    <property type="project" value="UniProtKB-KW"/>
</dbReference>
<evidence type="ECO:0000259" key="10">
    <source>
        <dbReference type="PROSITE" id="PS50893"/>
    </source>
</evidence>
<dbReference type="PROSITE" id="PS00211">
    <property type="entry name" value="ABC_TRANSPORTER_1"/>
    <property type="match status" value="1"/>
</dbReference>
<feature type="transmembrane region" description="Helical" evidence="9">
    <location>
        <begin position="1086"/>
        <end position="1105"/>
    </location>
</feature>
<dbReference type="PANTHER" id="PTHR48041:SF139">
    <property type="entry name" value="PROTEIN SCARLET"/>
    <property type="match status" value="1"/>
</dbReference>
<evidence type="ECO:0000256" key="4">
    <source>
        <dbReference type="ARBA" id="ARBA00022741"/>
    </source>
</evidence>
<keyword evidence="5" id="KW-0067">ATP-binding</keyword>
<dbReference type="PROSITE" id="PS50893">
    <property type="entry name" value="ABC_TRANSPORTER_2"/>
    <property type="match status" value="1"/>
</dbReference>
<accession>A0A7S3V5L8</accession>
<dbReference type="InterPro" id="IPR000172">
    <property type="entry name" value="GMC_OxRdtase_N"/>
</dbReference>
<dbReference type="PANTHER" id="PTHR48041">
    <property type="entry name" value="ABC TRANSPORTER G FAMILY MEMBER 28"/>
    <property type="match status" value="1"/>
</dbReference>
<dbReference type="PROSITE" id="PS00624">
    <property type="entry name" value="GMC_OXRED_2"/>
    <property type="match status" value="1"/>
</dbReference>
<dbReference type="GO" id="GO:0016020">
    <property type="term" value="C:membrane"/>
    <property type="evidence" value="ECO:0007669"/>
    <property type="project" value="UniProtKB-SubCell"/>
</dbReference>
<dbReference type="GO" id="GO:0140359">
    <property type="term" value="F:ABC-type transporter activity"/>
    <property type="evidence" value="ECO:0007669"/>
    <property type="project" value="InterPro"/>
</dbReference>
<dbReference type="SUPFAM" id="SSF52540">
    <property type="entry name" value="P-loop containing nucleoside triphosphate hydrolases"/>
    <property type="match status" value="1"/>
</dbReference>
<dbReference type="GO" id="GO:0016887">
    <property type="term" value="F:ATP hydrolysis activity"/>
    <property type="evidence" value="ECO:0007669"/>
    <property type="project" value="InterPro"/>
</dbReference>
<proteinExistence type="predicted"/>
<evidence type="ECO:0000256" key="8">
    <source>
        <dbReference type="SAM" id="MobiDB-lite"/>
    </source>
</evidence>
<dbReference type="InterPro" id="IPR017871">
    <property type="entry name" value="ABC_transporter-like_CS"/>
</dbReference>
<sequence length="1293" mass="140670">MAVNYDFIVIGGGSSGSALASNLATKGPTLLIERGANHTAYPQSSVRQGWPQITAIAWDHIQNRGSGHWTGTANILGGGSALNGAVCWRGERSIFESLGFELASVESAFEMLEDRLCTANDDADTEYMNAFRSAWEEHGYEPIDSAPGLSSWVENVTSVTTIQRARTLLPITGTRQPASDLFEDDLLRNDGNLTVFLLTKAKRVLFNDNKVAIGVEINSPSGDASIYIRNGGKVFLNTGAYETPKLLMLSGIGPDNTLAKYGIPKVYGNNAVGQNLIDRKEASIGIPTLKSLEGSDIGVLDYAAISNDYWASIAHTHAFAWGNVIQGCGVCDVKHRTPACIEQMLGALLFYGMGRDSNIAFYYVAQRRPLTRGNVTLASADFRDPPIVHDGWSMEYEELTASNKHDLDVFVDAVQDLVVDFLRNTTLIERLGQSSGSTNEGPFLGELTEAYFDARMAIAGLDDELDQCTFLDYFKIADTFCTNWDECTPSIPSFPRNDRRKVRDIVFKTLASSQHMAGTCKAGAVVDKGTLSVMGVQGLYIGDLSVVTEPVDTHPMMTAMALGLLLGESTDRVPSADFEATPVIMALLGIATVAGLFFLWACTWIRQSIISQPFRHEDMEHVEPQSFFDIFAQNGSQQRKVDGAIELGNVGTELTPQPADNSDGAGIDVSSQQDTSMPGGKRPRLMKWSNVSCVYHTKTPGKSKKSITTLFNNSGCMREGEVTAIMGPSGAAKSTLLDILAGRKSVGAISGTFSVLGRSFSMSGRGRDGLDDLGNSIQGVSAYIPQQEYFYPTQTCGEVIRFTANMKFGKANQKEERTILVRACLDAVGLESEAYASRKIGGELAGGVMVRGLSGGERKRLALASVLALKPKMLFIDELTSGLDSENAFVTMKLLKDLSVKMHVATLIIIHQPSPDTFALFDSLILLSKGRCLFSDSCSNLATFYRSNYDESIPTNTILADDLIVKASAYESFDDNAMRMTVDPSITEDFIEAEEGGLSSITSLIVDGNDSLNFTSISRAFFKLFVIFHRNLVNQYIRNITNVGARLASYSGLSLIIGAVFWKVGITDSDRGLTFEESNIVLRTNLYLMNVSYLLPFSTIPVFFADKKFLAAESALGLYPTWMYGMSQVFLEFLFLTLMSTIEAAIVIPMCGLYNPTMPAAVNFLTTAAILIVSGLVGSTMVFCCSIWLPTQDLAFLTGSTVVTISLSLSGGFLPFTEMPDLPHTFQWISPIKYSFQAMTIAQLKGTSAEKVIDLAGYDTPASISDNMWILYGIFFALSFLTALGMARVKEVR</sequence>
<dbReference type="InterPro" id="IPR027417">
    <property type="entry name" value="P-loop_NTPase"/>
</dbReference>
<dbReference type="GO" id="GO:0016614">
    <property type="term" value="F:oxidoreductase activity, acting on CH-OH group of donors"/>
    <property type="evidence" value="ECO:0007669"/>
    <property type="project" value="InterPro"/>
</dbReference>
<feature type="domain" description="ABC transporter" evidence="10">
    <location>
        <begin position="686"/>
        <end position="954"/>
    </location>
</feature>
<dbReference type="InterPro" id="IPR007867">
    <property type="entry name" value="GMC_OxRtase_C"/>
</dbReference>
<dbReference type="SUPFAM" id="SSF51905">
    <property type="entry name" value="FAD/NAD(P)-binding domain"/>
    <property type="match status" value="1"/>
</dbReference>
<dbReference type="Pfam" id="PF01061">
    <property type="entry name" value="ABC2_membrane"/>
    <property type="match status" value="1"/>
</dbReference>
<evidence type="ECO:0000256" key="5">
    <source>
        <dbReference type="ARBA" id="ARBA00022840"/>
    </source>
</evidence>
<feature type="transmembrane region" description="Helical" evidence="9">
    <location>
        <begin position="583"/>
        <end position="605"/>
    </location>
</feature>
<feature type="transmembrane region" description="Helical" evidence="9">
    <location>
        <begin position="1161"/>
        <end position="1189"/>
    </location>
</feature>
<feature type="region of interest" description="Disordered" evidence="8">
    <location>
        <begin position="653"/>
        <end position="682"/>
    </location>
</feature>
<keyword evidence="4" id="KW-0547">Nucleotide-binding</keyword>
<keyword evidence="3 9" id="KW-0812">Transmembrane</keyword>
<gene>
    <name evidence="11" type="ORF">CDEB00056_LOCUS3695</name>
</gene>